<dbReference type="SUPFAM" id="SSF52343">
    <property type="entry name" value="Ferredoxin reductase-like, C-terminal NADP-linked domain"/>
    <property type="match status" value="1"/>
</dbReference>
<keyword evidence="11" id="KW-0812">Transmembrane</keyword>
<dbReference type="EC" id="1.6.2.2" evidence="10"/>
<comment type="caution">
    <text evidence="13">The sequence shown here is derived from an EMBL/GenBank/DDBJ whole genome shotgun (WGS) entry which is preliminary data.</text>
</comment>
<keyword evidence="5 9" id="KW-0274">FAD</keyword>
<evidence type="ECO:0000259" key="12">
    <source>
        <dbReference type="PROSITE" id="PS51384"/>
    </source>
</evidence>
<reference evidence="13 14" key="1">
    <citation type="journal article" date="2015" name="Genome Biol. Evol.">
        <title>Comparative Genomics of a Bacterivorous Green Alga Reveals Evolutionary Causalities and Consequences of Phago-Mixotrophic Mode of Nutrition.</title>
        <authorList>
            <person name="Burns J.A."/>
            <person name="Paasch A."/>
            <person name="Narechania A."/>
            <person name="Kim E."/>
        </authorList>
    </citation>
    <scope>NUCLEOTIDE SEQUENCE [LARGE SCALE GENOMIC DNA]</scope>
    <source>
        <strain evidence="13 14">PLY_AMNH</strain>
    </source>
</reference>
<feature type="binding site" evidence="9">
    <location>
        <position position="121"/>
    </location>
    <ligand>
        <name>FAD</name>
        <dbReference type="ChEBI" id="CHEBI:57692"/>
    </ligand>
</feature>
<dbReference type="EMBL" id="LGRX02013717">
    <property type="protein sequence ID" value="KAK3265765.1"/>
    <property type="molecule type" value="Genomic_DNA"/>
</dbReference>
<keyword evidence="8" id="KW-0496">Mitochondrion</keyword>
<dbReference type="InterPro" id="IPR001709">
    <property type="entry name" value="Flavoprot_Pyr_Nucl_cyt_Rdtase"/>
</dbReference>
<organism evidence="13 14">
    <name type="scientific">Cymbomonas tetramitiformis</name>
    <dbReference type="NCBI Taxonomy" id="36881"/>
    <lineage>
        <taxon>Eukaryota</taxon>
        <taxon>Viridiplantae</taxon>
        <taxon>Chlorophyta</taxon>
        <taxon>Pyramimonadophyceae</taxon>
        <taxon>Pyramimonadales</taxon>
        <taxon>Pyramimonadaceae</taxon>
        <taxon>Cymbomonas</taxon>
    </lineage>
</organism>
<feature type="binding site" evidence="9">
    <location>
        <position position="123"/>
    </location>
    <ligand>
        <name>FAD</name>
        <dbReference type="ChEBI" id="CHEBI:57692"/>
    </ligand>
</feature>
<feature type="binding site" evidence="9">
    <location>
        <position position="147"/>
    </location>
    <ligand>
        <name>FAD</name>
        <dbReference type="ChEBI" id="CHEBI:57692"/>
    </ligand>
</feature>
<name>A0AAE0FTV9_9CHLO</name>
<dbReference type="InterPro" id="IPR039261">
    <property type="entry name" value="FNR_nucleotide-bd"/>
</dbReference>
<dbReference type="GO" id="GO:0005739">
    <property type="term" value="C:mitochondrion"/>
    <property type="evidence" value="ECO:0007669"/>
    <property type="project" value="UniProtKB-SubCell"/>
</dbReference>
<evidence type="ECO:0000256" key="2">
    <source>
        <dbReference type="ARBA" id="ARBA00004173"/>
    </source>
</evidence>
<evidence type="ECO:0000313" key="13">
    <source>
        <dbReference type="EMBL" id="KAK3265765.1"/>
    </source>
</evidence>
<evidence type="ECO:0000313" key="14">
    <source>
        <dbReference type="Proteomes" id="UP001190700"/>
    </source>
</evidence>
<feature type="binding site" evidence="9">
    <location>
        <position position="148"/>
    </location>
    <ligand>
        <name>FAD</name>
        <dbReference type="ChEBI" id="CHEBI:57692"/>
    </ligand>
</feature>
<evidence type="ECO:0000256" key="8">
    <source>
        <dbReference type="ARBA" id="ARBA00023128"/>
    </source>
</evidence>
<evidence type="ECO:0000256" key="1">
    <source>
        <dbReference type="ARBA" id="ARBA00001974"/>
    </source>
</evidence>
<evidence type="ECO:0000256" key="3">
    <source>
        <dbReference type="ARBA" id="ARBA00006105"/>
    </source>
</evidence>
<feature type="binding site" evidence="9">
    <location>
        <position position="146"/>
    </location>
    <ligand>
        <name>FAD</name>
        <dbReference type="ChEBI" id="CHEBI:57692"/>
    </ligand>
</feature>
<feature type="binding site" evidence="9">
    <location>
        <position position="140"/>
    </location>
    <ligand>
        <name>FAD</name>
        <dbReference type="ChEBI" id="CHEBI:57692"/>
    </ligand>
</feature>
<proteinExistence type="inferred from homology"/>
<dbReference type="PROSITE" id="PS51384">
    <property type="entry name" value="FAD_FR"/>
    <property type="match status" value="1"/>
</dbReference>
<dbReference type="GO" id="GO:0090524">
    <property type="term" value="F:cytochrome-b5 reductase activity, acting on NADH"/>
    <property type="evidence" value="ECO:0007669"/>
    <property type="project" value="UniProtKB-EC"/>
</dbReference>
<dbReference type="PANTHER" id="PTHR19370:SF184">
    <property type="entry name" value="NADH-CYTOCHROME B5 REDUCTASE-LIKE"/>
    <property type="match status" value="1"/>
</dbReference>
<feature type="binding site" evidence="9">
    <location>
        <position position="189"/>
    </location>
    <ligand>
        <name>FAD</name>
        <dbReference type="ChEBI" id="CHEBI:57692"/>
    </ligand>
</feature>
<evidence type="ECO:0000256" key="9">
    <source>
        <dbReference type="PIRSR" id="PIRSR601834-1"/>
    </source>
</evidence>
<evidence type="ECO:0000256" key="10">
    <source>
        <dbReference type="RuleBase" id="RU361226"/>
    </source>
</evidence>
<dbReference type="InterPro" id="IPR001433">
    <property type="entry name" value="OxRdtase_FAD/NAD-bd"/>
</dbReference>
<dbReference type="SUPFAM" id="SSF63380">
    <property type="entry name" value="Riboflavin synthase domain-like"/>
    <property type="match status" value="1"/>
</dbReference>
<protein>
    <recommendedName>
        <fullName evidence="10">NADH-cytochrome b5 reductase</fullName>
        <ecNumber evidence="10">1.6.2.2</ecNumber>
    </recommendedName>
</protein>
<accession>A0AAE0FTV9</accession>
<dbReference type="InterPro" id="IPR001834">
    <property type="entry name" value="CBR-like"/>
</dbReference>
<dbReference type="AlphaFoldDB" id="A0AAE0FTV9"/>
<keyword evidence="14" id="KW-1185">Reference proteome</keyword>
<dbReference type="Gene3D" id="3.40.50.80">
    <property type="entry name" value="Nucleotide-binding domain of ferredoxin-NADP reductase (FNR) module"/>
    <property type="match status" value="1"/>
</dbReference>
<comment type="similarity">
    <text evidence="3 10">Belongs to the flavoprotein pyridine nucleotide cytochrome reductase family.</text>
</comment>
<dbReference type="Pfam" id="PF00970">
    <property type="entry name" value="FAD_binding_6"/>
    <property type="match status" value="1"/>
</dbReference>
<comment type="subcellular location">
    <subcellularLocation>
        <location evidence="2">Mitochondrion</location>
    </subcellularLocation>
</comment>
<dbReference type="FunFam" id="2.40.30.10:FF:000032">
    <property type="entry name" value="NADH-cytochrome b5 reductase"/>
    <property type="match status" value="1"/>
</dbReference>
<dbReference type="Proteomes" id="UP001190700">
    <property type="component" value="Unassembled WGS sequence"/>
</dbReference>
<dbReference type="CDD" id="cd06183">
    <property type="entry name" value="cyt_b5_reduct_like"/>
    <property type="match status" value="1"/>
</dbReference>
<gene>
    <name evidence="13" type="ORF">CYMTET_25580</name>
</gene>
<keyword evidence="11" id="KW-1133">Transmembrane helix</keyword>
<keyword evidence="11" id="KW-0472">Membrane</keyword>
<dbReference type="InterPro" id="IPR008333">
    <property type="entry name" value="Cbr1-like_FAD-bd_dom"/>
</dbReference>
<evidence type="ECO:0000256" key="5">
    <source>
        <dbReference type="ARBA" id="ARBA00022827"/>
    </source>
</evidence>
<keyword evidence="4 9" id="KW-0285">Flavoprotein</keyword>
<evidence type="ECO:0000256" key="7">
    <source>
        <dbReference type="ARBA" id="ARBA00023027"/>
    </source>
</evidence>
<dbReference type="Pfam" id="PF00175">
    <property type="entry name" value="NAD_binding_1"/>
    <property type="match status" value="1"/>
</dbReference>
<dbReference type="Gene3D" id="2.40.30.10">
    <property type="entry name" value="Translation factors"/>
    <property type="match status" value="1"/>
</dbReference>
<dbReference type="InterPro" id="IPR017938">
    <property type="entry name" value="Riboflavin_synthase-like_b-brl"/>
</dbReference>
<keyword evidence="7 10" id="KW-0520">NAD</keyword>
<evidence type="ECO:0000256" key="4">
    <source>
        <dbReference type="ARBA" id="ARBA00022630"/>
    </source>
</evidence>
<evidence type="ECO:0000256" key="11">
    <source>
        <dbReference type="SAM" id="Phobius"/>
    </source>
</evidence>
<feature type="domain" description="FAD-binding FR-type" evidence="12">
    <location>
        <begin position="70"/>
        <end position="172"/>
    </location>
</feature>
<dbReference type="PANTHER" id="PTHR19370">
    <property type="entry name" value="NADH-CYTOCHROME B5 REDUCTASE"/>
    <property type="match status" value="1"/>
</dbReference>
<sequence length="311" mass="34628">MQDLVVQRLVWWFGGSPEAVYAFTVLGATLIALWFFKGLRRGDTGDVSVGLKREQSASLSAKDTKVLSAAKFQPFKIIRSEQVSHNTKLLRFEIPGGFGLGLPLGRHVSVRAQIEDMKVMRSYTPTSKPSEQGYFELMVKGYELGKMSTHLCGLKVGDTLEVRGPIGRFKYAPNMYKTIGLIAGGTGITPCLQVIRCVLDGECQDGDETKFVLFYQNRKEEDILLKPVLDDLQLAYPSRLQIQYFLSNPTNDAWGQGENEQRGYIQQSFVDCHMATETCQLVCLCGPSGFNTAMTELVVKTGHGDDALYVW</sequence>
<dbReference type="PRINTS" id="PR00371">
    <property type="entry name" value="FPNCR"/>
</dbReference>
<evidence type="ECO:0000256" key="6">
    <source>
        <dbReference type="ARBA" id="ARBA00023002"/>
    </source>
</evidence>
<feature type="transmembrane region" description="Helical" evidence="11">
    <location>
        <begin position="20"/>
        <end position="36"/>
    </location>
</feature>
<dbReference type="InterPro" id="IPR017927">
    <property type="entry name" value="FAD-bd_FR_type"/>
</dbReference>
<dbReference type="PRINTS" id="PR00406">
    <property type="entry name" value="CYTB5RDTASE"/>
</dbReference>
<comment type="cofactor">
    <cofactor evidence="1 9 10">
        <name>FAD</name>
        <dbReference type="ChEBI" id="CHEBI:57692"/>
    </cofactor>
</comment>
<keyword evidence="6 10" id="KW-0560">Oxidoreductase</keyword>
<comment type="catalytic activity">
    <reaction evidence="10">
        <text>2 Fe(III)-[cytochrome b5] + NADH = 2 Fe(II)-[cytochrome b5] + NAD(+) + H(+)</text>
        <dbReference type="Rhea" id="RHEA:46680"/>
        <dbReference type="Rhea" id="RHEA-COMP:10438"/>
        <dbReference type="Rhea" id="RHEA-COMP:10439"/>
        <dbReference type="ChEBI" id="CHEBI:15378"/>
        <dbReference type="ChEBI" id="CHEBI:29033"/>
        <dbReference type="ChEBI" id="CHEBI:29034"/>
        <dbReference type="ChEBI" id="CHEBI:57540"/>
        <dbReference type="ChEBI" id="CHEBI:57945"/>
        <dbReference type="EC" id="1.6.2.2"/>
    </reaction>
</comment>